<keyword evidence="2" id="KW-1185">Reference proteome</keyword>
<proteinExistence type="predicted"/>
<dbReference type="EMBL" id="AP022870">
    <property type="protein sequence ID" value="BCB74474.1"/>
    <property type="molecule type" value="Genomic_DNA"/>
</dbReference>
<evidence type="ECO:0000313" key="1">
    <source>
        <dbReference type="EMBL" id="BCB74474.1"/>
    </source>
</evidence>
<sequence length="72" mass="7922">MRLRPLNFYEPEEPAVSLLAEITTELNIVLGLLVDGEYPALESMTKSKNLAAVEMRAAVETYGRTLARAAGR</sequence>
<name>A0A6F8XKX9_9ACTN</name>
<dbReference type="Proteomes" id="UP000502508">
    <property type="component" value="Chromosome"/>
</dbReference>
<evidence type="ECO:0000313" key="2">
    <source>
        <dbReference type="Proteomes" id="UP000502508"/>
    </source>
</evidence>
<accession>A0A6F8XKX9</accession>
<protein>
    <submittedName>
        <fullName evidence="1">Uncharacterized protein</fullName>
    </submittedName>
</protein>
<dbReference type="KEGG" id="pfla:Pflav_008840"/>
<gene>
    <name evidence="1" type="ORF">Pflav_008840</name>
</gene>
<reference evidence="1 2" key="1">
    <citation type="submission" date="2020-03" db="EMBL/GenBank/DDBJ databases">
        <title>Whole genome shotgun sequence of Phytohabitans flavus NBRC 107702.</title>
        <authorList>
            <person name="Komaki H."/>
            <person name="Tamura T."/>
        </authorList>
    </citation>
    <scope>NUCLEOTIDE SEQUENCE [LARGE SCALE GENOMIC DNA]</scope>
    <source>
        <strain evidence="1 2">NBRC 107702</strain>
    </source>
</reference>
<organism evidence="1 2">
    <name type="scientific">Phytohabitans flavus</name>
    <dbReference type="NCBI Taxonomy" id="1076124"/>
    <lineage>
        <taxon>Bacteria</taxon>
        <taxon>Bacillati</taxon>
        <taxon>Actinomycetota</taxon>
        <taxon>Actinomycetes</taxon>
        <taxon>Micromonosporales</taxon>
        <taxon>Micromonosporaceae</taxon>
    </lineage>
</organism>
<dbReference type="AlphaFoldDB" id="A0A6F8XKX9"/>
<reference evidence="1 2" key="2">
    <citation type="submission" date="2020-03" db="EMBL/GenBank/DDBJ databases">
        <authorList>
            <person name="Ichikawa N."/>
            <person name="Kimura A."/>
            <person name="Kitahashi Y."/>
            <person name="Uohara A."/>
        </authorList>
    </citation>
    <scope>NUCLEOTIDE SEQUENCE [LARGE SCALE GENOMIC DNA]</scope>
    <source>
        <strain evidence="1 2">NBRC 107702</strain>
    </source>
</reference>